<sequence>MDFRRWDPGSEGKVRNRADLSHDNKIGMIWFRYGISAKRARRDLRRDIRYRGNMGFEGIPLWRSLDWTWNQEDQSQDYRESACGKGQGCVASWISQEFQEKIGY</sequence>
<protein>
    <submittedName>
        <fullName evidence="1">Uncharacterized protein</fullName>
    </submittedName>
</protein>
<proteinExistence type="predicted"/>
<organism evidence="1 2">
    <name type="scientific">Brassica napus</name>
    <name type="common">Rape</name>
    <dbReference type="NCBI Taxonomy" id="3708"/>
    <lineage>
        <taxon>Eukaryota</taxon>
        <taxon>Viridiplantae</taxon>
        <taxon>Streptophyta</taxon>
        <taxon>Embryophyta</taxon>
        <taxon>Tracheophyta</taxon>
        <taxon>Spermatophyta</taxon>
        <taxon>Magnoliopsida</taxon>
        <taxon>eudicotyledons</taxon>
        <taxon>Gunneridae</taxon>
        <taxon>Pentapetalae</taxon>
        <taxon>rosids</taxon>
        <taxon>malvids</taxon>
        <taxon>Brassicales</taxon>
        <taxon>Brassicaceae</taxon>
        <taxon>Brassiceae</taxon>
        <taxon>Brassica</taxon>
    </lineage>
</organism>
<reference evidence="1 2" key="1">
    <citation type="submission" date="2021-05" db="EMBL/GenBank/DDBJ databases">
        <title>Genome Assembly of Synthetic Allotetraploid Brassica napus Reveals Homoeologous Exchanges between Subgenomes.</title>
        <authorList>
            <person name="Davis J.T."/>
        </authorList>
    </citation>
    <scope>NUCLEOTIDE SEQUENCE [LARGE SCALE GENOMIC DNA]</scope>
    <source>
        <strain evidence="2">cv. Da-Ae</strain>
        <tissue evidence="1">Seedling</tissue>
    </source>
</reference>
<accession>A0ABQ8BCG4</accession>
<evidence type="ECO:0000313" key="1">
    <source>
        <dbReference type="EMBL" id="KAH0902504.1"/>
    </source>
</evidence>
<dbReference type="EMBL" id="JAGKQM010000011">
    <property type="protein sequence ID" value="KAH0902504.1"/>
    <property type="molecule type" value="Genomic_DNA"/>
</dbReference>
<keyword evidence="2" id="KW-1185">Reference proteome</keyword>
<name>A0ABQ8BCG4_BRANA</name>
<dbReference type="Proteomes" id="UP000824890">
    <property type="component" value="Unassembled WGS sequence"/>
</dbReference>
<gene>
    <name evidence="1" type="ORF">HID58_042007</name>
</gene>
<evidence type="ECO:0000313" key="2">
    <source>
        <dbReference type="Proteomes" id="UP000824890"/>
    </source>
</evidence>
<comment type="caution">
    <text evidence="1">The sequence shown here is derived from an EMBL/GenBank/DDBJ whole genome shotgun (WGS) entry which is preliminary data.</text>
</comment>